<comment type="caution">
    <text evidence="2">The sequence shown here is derived from an EMBL/GenBank/DDBJ whole genome shotgun (WGS) entry which is preliminary data.</text>
</comment>
<reference evidence="2 3" key="1">
    <citation type="journal article" date="2015" name="Nature">
        <title>rRNA introns, odd ribosomes, and small enigmatic genomes across a large radiation of phyla.</title>
        <authorList>
            <person name="Brown C.T."/>
            <person name="Hug L.A."/>
            <person name="Thomas B.C."/>
            <person name="Sharon I."/>
            <person name="Castelle C.J."/>
            <person name="Singh A."/>
            <person name="Wilkins M.J."/>
            <person name="Williams K.H."/>
            <person name="Banfield J.F."/>
        </authorList>
    </citation>
    <scope>NUCLEOTIDE SEQUENCE [LARGE SCALE GENOMIC DNA]</scope>
</reference>
<dbReference type="AlphaFoldDB" id="A0A0G1C0Q3"/>
<dbReference type="Proteomes" id="UP000033854">
    <property type="component" value="Unassembled WGS sequence"/>
</dbReference>
<accession>A0A0G1C0Q3</accession>
<protein>
    <recommendedName>
        <fullName evidence="1">Phosphoribosyltransferase domain-containing protein</fullName>
    </recommendedName>
</protein>
<dbReference type="SUPFAM" id="SSF53271">
    <property type="entry name" value="PRTase-like"/>
    <property type="match status" value="1"/>
</dbReference>
<feature type="domain" description="Phosphoribosyltransferase" evidence="1">
    <location>
        <begin position="8"/>
        <end position="172"/>
    </location>
</feature>
<dbReference type="InterPro" id="IPR000836">
    <property type="entry name" value="PRTase_dom"/>
</dbReference>
<dbReference type="CDD" id="cd06223">
    <property type="entry name" value="PRTases_typeI"/>
    <property type="match status" value="1"/>
</dbReference>
<evidence type="ECO:0000313" key="2">
    <source>
        <dbReference type="EMBL" id="KKS43213.1"/>
    </source>
</evidence>
<name>A0A0G1C0Q3_9BACT</name>
<gene>
    <name evidence="2" type="ORF">UV06_C0002G0115</name>
</gene>
<dbReference type="EMBL" id="LCDA01000002">
    <property type="protein sequence ID" value="KKS43213.1"/>
    <property type="molecule type" value="Genomic_DNA"/>
</dbReference>
<dbReference type="InterPro" id="IPR029057">
    <property type="entry name" value="PRTase-like"/>
</dbReference>
<evidence type="ECO:0000313" key="3">
    <source>
        <dbReference type="Proteomes" id="UP000033854"/>
    </source>
</evidence>
<evidence type="ECO:0000259" key="1">
    <source>
        <dbReference type="Pfam" id="PF00156"/>
    </source>
</evidence>
<dbReference type="Pfam" id="PF00156">
    <property type="entry name" value="Pribosyltran"/>
    <property type="match status" value="1"/>
</dbReference>
<dbReference type="Gene3D" id="3.30.1310.20">
    <property type="entry name" value="PRTase-like"/>
    <property type="match status" value="1"/>
</dbReference>
<sequence length="214" mass="24389">MFDDRVDAGKRLALSLVKFQKEDCVLVAIPRGGVILAEVIARELKFPLGLVLVRKIGHPYNREYAVCAVSKSGLRCTEEEKNRLDQNWLKKEVEREKQEIERREKLYLRGRKDLSVKGKTVILVDDGVATGLTYLMAIEELRSKNPHKIIAALPMMPAEFEEKLKGVVEEIVCLNIDKDYRGAVGAYYRNFPQVTDEEVIRAIALERSGEMSRI</sequence>
<proteinExistence type="predicted"/>
<organism evidence="2 3">
    <name type="scientific">Candidatus Collierbacteria bacterium GW2011_GWA2_42_17</name>
    <dbReference type="NCBI Taxonomy" id="1618378"/>
    <lineage>
        <taxon>Bacteria</taxon>
        <taxon>Candidatus Collieribacteriota</taxon>
    </lineage>
</organism>
<dbReference type="Gene3D" id="3.40.50.2020">
    <property type="match status" value="1"/>
</dbReference>